<evidence type="ECO:0000313" key="3">
    <source>
        <dbReference type="Proteomes" id="UP001161691"/>
    </source>
</evidence>
<name>A0ABT6TEI0_9BACL</name>
<evidence type="ECO:0000259" key="1">
    <source>
        <dbReference type="PROSITE" id="PS51186"/>
    </source>
</evidence>
<reference evidence="2" key="1">
    <citation type="submission" date="2023-04" db="EMBL/GenBank/DDBJ databases">
        <title>Comparative genomic analysis of Cohnella hashimotonis sp. nov., isolated from the International Space Station.</title>
        <authorList>
            <person name="Venkateswaran K."/>
            <person name="Simpson A."/>
        </authorList>
    </citation>
    <scope>NUCLEOTIDE SEQUENCE</scope>
    <source>
        <strain evidence="2">F6_2S_P_1</strain>
    </source>
</reference>
<comment type="caution">
    <text evidence="2">The sequence shown here is derived from an EMBL/GenBank/DDBJ whole genome shotgun (WGS) entry which is preliminary data.</text>
</comment>
<sequence>MDVSDVSLTRASIHEASIIHEMQVKAFLPLLQKYQDYDTSPANEPVERIVSRLNQPITDYYFIMMSSISVGAVRIVRLQNNAFRVSPIFILPEYQGLGIAQKVFELLERQYEAARRWELDTILQERGNCYLYEKLGYRRTGKSEVINDKMTIVFYEKPMSDCAEQWDIL</sequence>
<evidence type="ECO:0000313" key="2">
    <source>
        <dbReference type="EMBL" id="MDI4645227.1"/>
    </source>
</evidence>
<dbReference type="EMBL" id="JAGRPV010000001">
    <property type="protein sequence ID" value="MDI4645227.1"/>
    <property type="molecule type" value="Genomic_DNA"/>
</dbReference>
<dbReference type="PROSITE" id="PS51186">
    <property type="entry name" value="GNAT"/>
    <property type="match status" value="1"/>
</dbReference>
<dbReference type="InterPro" id="IPR000182">
    <property type="entry name" value="GNAT_dom"/>
</dbReference>
<dbReference type="Gene3D" id="3.40.630.30">
    <property type="match status" value="1"/>
</dbReference>
<dbReference type="CDD" id="cd04301">
    <property type="entry name" value="NAT_SF"/>
    <property type="match status" value="1"/>
</dbReference>
<keyword evidence="3" id="KW-1185">Reference proteome</keyword>
<organism evidence="2 3">
    <name type="scientific">Cohnella hashimotonis</name>
    <dbReference type="NCBI Taxonomy" id="2826895"/>
    <lineage>
        <taxon>Bacteria</taxon>
        <taxon>Bacillati</taxon>
        <taxon>Bacillota</taxon>
        <taxon>Bacilli</taxon>
        <taxon>Bacillales</taxon>
        <taxon>Paenibacillaceae</taxon>
        <taxon>Cohnella</taxon>
    </lineage>
</organism>
<dbReference type="RefSeq" id="WP_282908177.1">
    <property type="nucleotide sequence ID" value="NZ_JAGRPV010000001.1"/>
</dbReference>
<dbReference type="Pfam" id="PF13673">
    <property type="entry name" value="Acetyltransf_10"/>
    <property type="match status" value="1"/>
</dbReference>
<dbReference type="Proteomes" id="UP001161691">
    <property type="component" value="Unassembled WGS sequence"/>
</dbReference>
<protein>
    <submittedName>
        <fullName evidence="2">GNAT family N-acetyltransferase</fullName>
    </submittedName>
</protein>
<dbReference type="SUPFAM" id="SSF55729">
    <property type="entry name" value="Acyl-CoA N-acyltransferases (Nat)"/>
    <property type="match status" value="1"/>
</dbReference>
<dbReference type="InterPro" id="IPR016181">
    <property type="entry name" value="Acyl_CoA_acyltransferase"/>
</dbReference>
<gene>
    <name evidence="2" type="ORF">KB449_09660</name>
</gene>
<feature type="domain" description="N-acetyltransferase" evidence="1">
    <location>
        <begin position="17"/>
        <end position="160"/>
    </location>
</feature>
<accession>A0ABT6TEI0</accession>
<proteinExistence type="predicted"/>